<evidence type="ECO:0000313" key="7">
    <source>
        <dbReference type="Proteomes" id="UP000254889"/>
    </source>
</evidence>
<dbReference type="Pfam" id="PF09084">
    <property type="entry name" value="NMT1"/>
    <property type="match status" value="1"/>
</dbReference>
<dbReference type="PANTHER" id="PTHR30024:SF47">
    <property type="entry name" value="TAURINE-BINDING PERIPLASMIC PROTEIN"/>
    <property type="match status" value="1"/>
</dbReference>
<accession>A0A345ZVJ6</accession>
<dbReference type="Proteomes" id="UP000254889">
    <property type="component" value="Chromosome"/>
</dbReference>
<comment type="subcellular location">
    <subcellularLocation>
        <location evidence="1">Periplasm</location>
    </subcellularLocation>
</comment>
<dbReference type="AlphaFoldDB" id="A0A345ZVJ6"/>
<dbReference type="PANTHER" id="PTHR30024">
    <property type="entry name" value="ALIPHATIC SULFONATES-BINDING PROTEIN-RELATED"/>
    <property type="match status" value="1"/>
</dbReference>
<evidence type="ECO:0000256" key="3">
    <source>
        <dbReference type="ARBA" id="ARBA00022729"/>
    </source>
</evidence>
<dbReference type="GO" id="GO:0042597">
    <property type="term" value="C:periplasmic space"/>
    <property type="evidence" value="ECO:0007669"/>
    <property type="project" value="UniProtKB-SubCell"/>
</dbReference>
<dbReference type="OrthoDB" id="5348911at2"/>
<dbReference type="InterPro" id="IPR015168">
    <property type="entry name" value="SsuA/THI5"/>
</dbReference>
<feature type="chain" id="PRO_5016906054" evidence="4">
    <location>
        <begin position="24"/>
        <end position="316"/>
    </location>
</feature>
<proteinExistence type="inferred from homology"/>
<evidence type="ECO:0000256" key="4">
    <source>
        <dbReference type="SAM" id="SignalP"/>
    </source>
</evidence>
<gene>
    <name evidence="6" type="ORF">DW352_10730</name>
</gene>
<dbReference type="RefSeq" id="WP_115691079.1">
    <property type="nucleotide sequence ID" value="NZ_CP031417.1"/>
</dbReference>
<organism evidence="6 7">
    <name type="scientific">Pseudolabrys taiwanensis</name>
    <dbReference type="NCBI Taxonomy" id="331696"/>
    <lineage>
        <taxon>Bacteria</taxon>
        <taxon>Pseudomonadati</taxon>
        <taxon>Pseudomonadota</taxon>
        <taxon>Alphaproteobacteria</taxon>
        <taxon>Hyphomicrobiales</taxon>
        <taxon>Xanthobacteraceae</taxon>
        <taxon>Pseudolabrys</taxon>
    </lineage>
</organism>
<comment type="similarity">
    <text evidence="2">Belongs to the bacterial solute-binding protein SsuA/TauA family.</text>
</comment>
<reference evidence="6 7" key="1">
    <citation type="submission" date="2018-07" db="EMBL/GenBank/DDBJ databases">
        <authorList>
            <person name="Quirk P.G."/>
            <person name="Krulwich T.A."/>
        </authorList>
    </citation>
    <scope>NUCLEOTIDE SEQUENCE [LARGE SCALE GENOMIC DNA]</scope>
    <source>
        <strain evidence="6 7">CC-BB4</strain>
    </source>
</reference>
<name>A0A345ZVJ6_9HYPH</name>
<keyword evidence="3 4" id="KW-0732">Signal</keyword>
<dbReference type="GO" id="GO:0042918">
    <property type="term" value="P:alkanesulfonate transmembrane transport"/>
    <property type="evidence" value="ECO:0007669"/>
    <property type="project" value="TreeGrafter"/>
</dbReference>
<evidence type="ECO:0000256" key="2">
    <source>
        <dbReference type="ARBA" id="ARBA00010742"/>
    </source>
</evidence>
<evidence type="ECO:0000259" key="5">
    <source>
        <dbReference type="Pfam" id="PF09084"/>
    </source>
</evidence>
<dbReference type="KEGG" id="ptaw:DW352_10730"/>
<evidence type="ECO:0000313" key="6">
    <source>
        <dbReference type="EMBL" id="AXK80943.1"/>
    </source>
</evidence>
<feature type="signal peptide" evidence="4">
    <location>
        <begin position="1"/>
        <end position="23"/>
    </location>
</feature>
<dbReference type="EMBL" id="CP031417">
    <property type="protein sequence ID" value="AXK80943.1"/>
    <property type="molecule type" value="Genomic_DNA"/>
</dbReference>
<sequence>MTSKYSLIALAFAASLMALPAQAQTKVTGGVAAYNEALLPVYTAKEKGYYTAEGIALEFVDFKGGGPAVQALAGGSIDVCFCAADHVIRLRARRQPAVILVGLDTYHSYALVAKADNPAKSLADLKGKRIGITAPGSLTDNTIRYSIKELGLNPDRDFELSGAGGGAAMKAAIDSDRVAAGLAILTDVANMMKTPGAYKIVLDYRTLPYPSFAALALESFVKGNPKAAKGFARATVKAMDELSKDPELAKAMIQKMYPNFSPELAAEVAKSSVARAPKGGIVTKESIDNLNKIVLATDDSLKPVTLEQAFDASVLK</sequence>
<dbReference type="SUPFAM" id="SSF53850">
    <property type="entry name" value="Periplasmic binding protein-like II"/>
    <property type="match status" value="1"/>
</dbReference>
<feature type="domain" description="SsuA/THI5-like" evidence="5">
    <location>
        <begin position="38"/>
        <end position="248"/>
    </location>
</feature>
<protein>
    <submittedName>
        <fullName evidence="6">ABC transporter substrate-binding protein</fullName>
    </submittedName>
</protein>
<dbReference type="Gene3D" id="3.40.190.10">
    <property type="entry name" value="Periplasmic binding protein-like II"/>
    <property type="match status" value="2"/>
</dbReference>
<evidence type="ECO:0000256" key="1">
    <source>
        <dbReference type="ARBA" id="ARBA00004418"/>
    </source>
</evidence>
<keyword evidence="7" id="KW-1185">Reference proteome</keyword>